<evidence type="ECO:0000256" key="1">
    <source>
        <dbReference type="ARBA" id="ARBA00023239"/>
    </source>
</evidence>
<gene>
    <name evidence="3" type="ORF">MONBRDRAFT_36649</name>
</gene>
<evidence type="ECO:0000313" key="3">
    <source>
        <dbReference type="EMBL" id="EDQ90064.1"/>
    </source>
</evidence>
<evidence type="ECO:0000259" key="2">
    <source>
        <dbReference type="Pfam" id="PF01575"/>
    </source>
</evidence>
<dbReference type="GO" id="GO:0004312">
    <property type="term" value="F:fatty acid synthase activity"/>
    <property type="evidence" value="ECO:0007669"/>
    <property type="project" value="InterPro"/>
</dbReference>
<dbReference type="eggNOG" id="KOG1206">
    <property type="taxonomic scope" value="Eukaryota"/>
</dbReference>
<keyword evidence="4" id="KW-1185">Reference proteome</keyword>
<feature type="domain" description="MaoC-like" evidence="2">
    <location>
        <begin position="40"/>
        <end position="132"/>
    </location>
</feature>
<dbReference type="SUPFAM" id="SSF54637">
    <property type="entry name" value="Thioesterase/thiol ester dehydrase-isomerase"/>
    <property type="match status" value="1"/>
</dbReference>
<name>A9UWL2_MONBE</name>
<dbReference type="Gene3D" id="3.10.129.10">
    <property type="entry name" value="Hotdog Thioesterase"/>
    <property type="match status" value="1"/>
</dbReference>
<accession>A9UWL2</accession>
<dbReference type="PANTHER" id="PTHR43437:SF3">
    <property type="entry name" value="HYDROXYACYL-THIOESTER DEHYDRATASE TYPE 2, MITOCHONDRIAL"/>
    <property type="match status" value="1"/>
</dbReference>
<keyword evidence="1" id="KW-0456">Lyase</keyword>
<dbReference type="InterPro" id="IPR050965">
    <property type="entry name" value="UPF0336/Enoyl-CoA_hydratase"/>
</dbReference>
<dbReference type="FunCoup" id="A9UWL2">
    <property type="interactions" value="350"/>
</dbReference>
<dbReference type="OMA" id="GCVFLHQ"/>
<protein>
    <recommendedName>
        <fullName evidence="2">MaoC-like domain-containing protein</fullName>
    </recommendedName>
</protein>
<dbReference type="InterPro" id="IPR003965">
    <property type="entry name" value="Fatty_acid_synthase"/>
</dbReference>
<dbReference type="InParanoid" id="A9UWL2"/>
<dbReference type="PRINTS" id="PR01483">
    <property type="entry name" value="FASYNTHASE"/>
</dbReference>
<dbReference type="GO" id="GO:0005739">
    <property type="term" value="C:mitochondrion"/>
    <property type="evidence" value="ECO:0000318"/>
    <property type="project" value="GO_Central"/>
</dbReference>
<dbReference type="STRING" id="81824.A9UWL2"/>
<sequence length="178" mass="18878">MLKGLRQVASALAMPSRSAVLARGLATKMPEMPTCLHVGQSIETTRSFSPEDVQAFAELSGDFNPLHLDADFAAKTRFGRPIVHGVLINGLLSGIMGAQLPGAGSIFLSQTLSFSAPLFVGEPVTVRATVDKFHPTKPVVELKTISLDKDGQQLMAGTAVVMIRPELYAASMDAAKSK</sequence>
<dbReference type="RefSeq" id="XP_001744831.1">
    <property type="nucleotide sequence ID" value="XM_001744779.1"/>
</dbReference>
<dbReference type="InterPro" id="IPR002539">
    <property type="entry name" value="MaoC-like_dom"/>
</dbReference>
<proteinExistence type="predicted"/>
<dbReference type="CDD" id="cd03449">
    <property type="entry name" value="R_hydratase"/>
    <property type="match status" value="1"/>
</dbReference>
<dbReference type="FunFam" id="3.10.129.10:FF:000042">
    <property type="entry name" value="MaoC domain protein dehydratase"/>
    <property type="match status" value="1"/>
</dbReference>
<dbReference type="Pfam" id="PF01575">
    <property type="entry name" value="MaoC_dehydratas"/>
    <property type="match status" value="1"/>
</dbReference>
<reference evidence="3 4" key="1">
    <citation type="journal article" date="2008" name="Nature">
        <title>The genome of the choanoflagellate Monosiga brevicollis and the origin of metazoans.</title>
        <authorList>
            <consortium name="JGI Sequencing"/>
            <person name="King N."/>
            <person name="Westbrook M.J."/>
            <person name="Young S.L."/>
            <person name="Kuo A."/>
            <person name="Abedin M."/>
            <person name="Chapman J."/>
            <person name="Fairclough S."/>
            <person name="Hellsten U."/>
            <person name="Isogai Y."/>
            <person name="Letunic I."/>
            <person name="Marr M."/>
            <person name="Pincus D."/>
            <person name="Putnam N."/>
            <person name="Rokas A."/>
            <person name="Wright K.J."/>
            <person name="Zuzow R."/>
            <person name="Dirks W."/>
            <person name="Good M."/>
            <person name="Goodstein D."/>
            <person name="Lemons D."/>
            <person name="Li W."/>
            <person name="Lyons J.B."/>
            <person name="Morris A."/>
            <person name="Nichols S."/>
            <person name="Richter D.J."/>
            <person name="Salamov A."/>
            <person name="Bork P."/>
            <person name="Lim W.A."/>
            <person name="Manning G."/>
            <person name="Miller W.T."/>
            <person name="McGinnis W."/>
            <person name="Shapiro H."/>
            <person name="Tjian R."/>
            <person name="Grigoriev I.V."/>
            <person name="Rokhsar D."/>
        </authorList>
    </citation>
    <scope>NUCLEOTIDE SEQUENCE [LARGE SCALE GENOMIC DNA]</scope>
    <source>
        <strain evidence="4">MX1 / ATCC 50154</strain>
    </source>
</reference>
<dbReference type="GO" id="GO:0019171">
    <property type="term" value="F:(3R)-hydroxyacyl-[acyl-carrier-protein] dehydratase activity"/>
    <property type="evidence" value="ECO:0000318"/>
    <property type="project" value="GO_Central"/>
</dbReference>
<dbReference type="KEGG" id="mbr:MONBRDRAFT_36649"/>
<dbReference type="PANTHER" id="PTHR43437">
    <property type="entry name" value="HYDROXYACYL-THIOESTER DEHYDRATASE TYPE 2, MITOCHONDRIAL-RELATED"/>
    <property type="match status" value="1"/>
</dbReference>
<dbReference type="AlphaFoldDB" id="A9UWL2"/>
<evidence type="ECO:0000313" key="4">
    <source>
        <dbReference type="Proteomes" id="UP000001357"/>
    </source>
</evidence>
<dbReference type="GO" id="GO:0005835">
    <property type="term" value="C:fatty acid synthase complex"/>
    <property type="evidence" value="ECO:0007669"/>
    <property type="project" value="InterPro"/>
</dbReference>
<dbReference type="GeneID" id="5890152"/>
<dbReference type="GO" id="GO:0006633">
    <property type="term" value="P:fatty acid biosynthetic process"/>
    <property type="evidence" value="ECO:0000318"/>
    <property type="project" value="GO_Central"/>
</dbReference>
<dbReference type="InterPro" id="IPR029069">
    <property type="entry name" value="HotDog_dom_sf"/>
</dbReference>
<organism evidence="3 4">
    <name type="scientific">Monosiga brevicollis</name>
    <name type="common">Choanoflagellate</name>
    <dbReference type="NCBI Taxonomy" id="81824"/>
    <lineage>
        <taxon>Eukaryota</taxon>
        <taxon>Choanoflagellata</taxon>
        <taxon>Craspedida</taxon>
        <taxon>Salpingoecidae</taxon>
        <taxon>Monosiga</taxon>
    </lineage>
</organism>
<dbReference type="EMBL" id="CH991548">
    <property type="protein sequence ID" value="EDQ90064.1"/>
    <property type="molecule type" value="Genomic_DNA"/>
</dbReference>
<dbReference type="Proteomes" id="UP000001357">
    <property type="component" value="Unassembled WGS sequence"/>
</dbReference>